<evidence type="ECO:0000256" key="6">
    <source>
        <dbReference type="ARBA" id="ARBA00022840"/>
    </source>
</evidence>
<evidence type="ECO:0000256" key="8">
    <source>
        <dbReference type="SAM" id="MobiDB-lite"/>
    </source>
</evidence>
<evidence type="ECO:0000256" key="4">
    <source>
        <dbReference type="ARBA" id="ARBA00022741"/>
    </source>
</evidence>
<accession>A0A2I0IW90</accession>
<dbReference type="Gene3D" id="1.10.10.10">
    <property type="entry name" value="Winged helix-like DNA-binding domain superfamily/Winged helix DNA-binding domain"/>
    <property type="match status" value="1"/>
</dbReference>
<dbReference type="STRING" id="22663.A0A2I0IW90"/>
<feature type="domain" description="Disease resistance protein winged helix" evidence="10">
    <location>
        <begin position="537"/>
        <end position="606"/>
    </location>
</feature>
<dbReference type="EMBL" id="PGOL01002421">
    <property type="protein sequence ID" value="PKI48244.1"/>
    <property type="molecule type" value="Genomic_DNA"/>
</dbReference>
<feature type="compositionally biased region" description="Polar residues" evidence="8">
    <location>
        <begin position="227"/>
        <end position="237"/>
    </location>
</feature>
<feature type="domain" description="NB-ARC" evidence="9">
    <location>
        <begin position="283"/>
        <end position="449"/>
    </location>
</feature>
<keyword evidence="7" id="KW-0175">Coiled coil</keyword>
<keyword evidence="2" id="KW-0433">Leucine-rich repeat</keyword>
<dbReference type="GO" id="GO:0043531">
    <property type="term" value="F:ADP binding"/>
    <property type="evidence" value="ECO:0007669"/>
    <property type="project" value="InterPro"/>
</dbReference>
<dbReference type="InterPro" id="IPR027417">
    <property type="entry name" value="P-loop_NTPase"/>
</dbReference>
<dbReference type="PRINTS" id="PR00364">
    <property type="entry name" value="DISEASERSIST"/>
</dbReference>
<dbReference type="Gene3D" id="3.80.10.10">
    <property type="entry name" value="Ribonuclease Inhibitor"/>
    <property type="match status" value="1"/>
</dbReference>
<keyword evidence="12" id="KW-1185">Reference proteome</keyword>
<evidence type="ECO:0000256" key="7">
    <source>
        <dbReference type="SAM" id="Coils"/>
    </source>
</evidence>
<keyword evidence="6" id="KW-0067">ATP-binding</keyword>
<evidence type="ECO:0000256" key="3">
    <source>
        <dbReference type="ARBA" id="ARBA00022737"/>
    </source>
</evidence>
<dbReference type="Pfam" id="PF00931">
    <property type="entry name" value="NB-ARC"/>
    <property type="match status" value="1"/>
</dbReference>
<evidence type="ECO:0000259" key="9">
    <source>
        <dbReference type="Pfam" id="PF00931"/>
    </source>
</evidence>
<dbReference type="Pfam" id="PF23559">
    <property type="entry name" value="WHD_DRP"/>
    <property type="match status" value="1"/>
</dbReference>
<dbReference type="PANTHER" id="PTHR33463">
    <property type="entry name" value="NB-ARC DOMAIN-CONTAINING PROTEIN-RELATED"/>
    <property type="match status" value="1"/>
</dbReference>
<dbReference type="Gene3D" id="1.10.8.430">
    <property type="entry name" value="Helical domain of apoptotic protease-activating factors"/>
    <property type="match status" value="1"/>
</dbReference>
<dbReference type="SUPFAM" id="SSF52058">
    <property type="entry name" value="L domain-like"/>
    <property type="match status" value="1"/>
</dbReference>
<dbReference type="GO" id="GO:0005524">
    <property type="term" value="F:ATP binding"/>
    <property type="evidence" value="ECO:0007669"/>
    <property type="project" value="UniProtKB-KW"/>
</dbReference>
<keyword evidence="5" id="KW-0611">Plant defense</keyword>
<comment type="similarity">
    <text evidence="1">Belongs to the disease resistance NB-LRR family.</text>
</comment>
<dbReference type="FunFam" id="1.10.8.430:FF:000003">
    <property type="entry name" value="Probable disease resistance protein At5g66910"/>
    <property type="match status" value="1"/>
</dbReference>
<feature type="coiled-coil region" evidence="7">
    <location>
        <begin position="21"/>
        <end position="55"/>
    </location>
</feature>
<evidence type="ECO:0000256" key="5">
    <source>
        <dbReference type="ARBA" id="ARBA00022821"/>
    </source>
</evidence>
<evidence type="ECO:0000256" key="2">
    <source>
        <dbReference type="ARBA" id="ARBA00022614"/>
    </source>
</evidence>
<sequence>MEIASAVTAVFSSVCQCWDCMSRKRMYIQNLRDNLTSLENKMNELNHVKGDVTRRVDMAEGEGWIRTSDIGGWLGRVEALNDEVSRILADGKQLMEKNCLCSCFPKNCRARYRQSEAAERKQNNVEAELGRGRNFEVVAYEPGDLILKRSLEAVRGKMEELGHVFEDVRERVRREEERHLIRTSEVGGWLERVELLKEEVGQILEKGRHEMEKNSVSVGVGGDPQSHRNCPSYNQLSKHAEKKRTTLEEELGKARGFTILAYEPNDPLMVEIPLEPPVGLDSTFKEVWHWVSDERLRRIGLYGMGGVGKTTLLKKIHNEFLGIEHDYNVVAWIVVSRPTNPKKIQEAICEKLHLPKSEWDQTSELDRARKILIIMKRKSFLLFLDDLWEDIDLLNLGIPSHNHQHKSKIIFTTRSEEVCGLMQADRTKKVECLPQHKALELFREKVGEETWAAHVEIPKLAVSLVEECEYLPLALITVGAAMASRKHPDDWRRAINYLKNSPSDFAAMGERVLSVLEFSYEALPNETQKQCFLYCSIFPEDYKFEVDELTNLWMGQGFLSECHGFHEARDHGIDIIRYLIRVCLLEEVDMPIDKSFKMHDVVRDMALWVASEHGQKKNKILCQEKERSFEPKELLKWTDAEWISLWAVDQEMENFPITFTAFSRLSTLKLWRTQVETFPKGFFSSMPSLRVLDLSVNLRLAELPEDIGVLVNLRYLNLRLTEISKLPLELKNLIKLVFLILDRKCRVSKGLIPSPPSLRVFSWCWGLPLFVTSTEEIDEGEELNVIEELNDMNQIDDVCLQLIIAVAVQKLLAYCPHLQRCLRELGLRWCNGLRSLIIPKPSLRRMEHLEFLHLEDCEFAEISMVEGEYGCGGEIGRSDGSGSPLLSYPEISCLESKDCFGRLNTIQIWECNRLREVGDCPKLKKLPLDSSSARQLSQIKGEEDWWDGLQWDDPETKQYFSTKFVI</sequence>
<comment type="caution">
    <text evidence="11">The sequence shown here is derived from an EMBL/GenBank/DDBJ whole genome shotgun (WGS) entry which is preliminary data.</text>
</comment>
<dbReference type="InterPro" id="IPR002182">
    <property type="entry name" value="NB-ARC"/>
</dbReference>
<dbReference type="Proteomes" id="UP000233551">
    <property type="component" value="Unassembled WGS sequence"/>
</dbReference>
<dbReference type="GO" id="GO:0006952">
    <property type="term" value="P:defense response"/>
    <property type="evidence" value="ECO:0007669"/>
    <property type="project" value="UniProtKB-KW"/>
</dbReference>
<dbReference type="InterPro" id="IPR036388">
    <property type="entry name" value="WH-like_DNA-bd_sf"/>
</dbReference>
<dbReference type="InterPro" id="IPR001611">
    <property type="entry name" value="Leu-rich_rpt"/>
</dbReference>
<keyword evidence="3" id="KW-0677">Repeat</keyword>
<dbReference type="PANTHER" id="PTHR33463:SF220">
    <property type="entry name" value="NB-ARC DOMAIN-CONTAINING PROTEIN"/>
    <property type="match status" value="1"/>
</dbReference>
<dbReference type="AlphaFoldDB" id="A0A2I0IW90"/>
<dbReference type="InterPro" id="IPR050905">
    <property type="entry name" value="Plant_NBS-LRR"/>
</dbReference>
<evidence type="ECO:0000313" key="11">
    <source>
        <dbReference type="EMBL" id="PKI48244.1"/>
    </source>
</evidence>
<name>A0A2I0IW90_PUNGR</name>
<dbReference type="InterPro" id="IPR058922">
    <property type="entry name" value="WHD_DRP"/>
</dbReference>
<dbReference type="FunFam" id="3.40.50.300:FF:001091">
    <property type="entry name" value="Probable disease resistance protein At1g61300"/>
    <property type="match status" value="1"/>
</dbReference>
<dbReference type="InterPro" id="IPR042197">
    <property type="entry name" value="Apaf_helical"/>
</dbReference>
<dbReference type="SUPFAM" id="SSF52540">
    <property type="entry name" value="P-loop containing nucleoside triphosphate hydrolases"/>
    <property type="match status" value="1"/>
</dbReference>
<dbReference type="Pfam" id="PF13855">
    <property type="entry name" value="LRR_8"/>
    <property type="match status" value="1"/>
</dbReference>
<dbReference type="FunFam" id="1.10.10.10:FF:000322">
    <property type="entry name" value="Probable disease resistance protein At1g63360"/>
    <property type="match status" value="1"/>
</dbReference>
<dbReference type="InterPro" id="IPR032675">
    <property type="entry name" value="LRR_dom_sf"/>
</dbReference>
<evidence type="ECO:0000256" key="1">
    <source>
        <dbReference type="ARBA" id="ARBA00008894"/>
    </source>
</evidence>
<feature type="region of interest" description="Disordered" evidence="8">
    <location>
        <begin position="214"/>
        <end position="241"/>
    </location>
</feature>
<reference evidence="11 12" key="1">
    <citation type="submission" date="2017-11" db="EMBL/GenBank/DDBJ databases">
        <title>De-novo sequencing of pomegranate (Punica granatum L.) genome.</title>
        <authorList>
            <person name="Akparov Z."/>
            <person name="Amiraslanov A."/>
            <person name="Hajiyeva S."/>
            <person name="Abbasov M."/>
            <person name="Kaur K."/>
            <person name="Hamwieh A."/>
            <person name="Solovyev V."/>
            <person name="Salamov A."/>
            <person name="Braich B."/>
            <person name="Kosarev P."/>
            <person name="Mahmoud A."/>
            <person name="Hajiyev E."/>
            <person name="Babayeva S."/>
            <person name="Izzatullayeva V."/>
            <person name="Mammadov A."/>
            <person name="Mammadov A."/>
            <person name="Sharifova S."/>
            <person name="Ojaghi J."/>
            <person name="Eynullazada K."/>
            <person name="Bayramov B."/>
            <person name="Abdulazimova A."/>
            <person name="Shahmuradov I."/>
        </authorList>
    </citation>
    <scope>NUCLEOTIDE SEQUENCE [LARGE SCALE GENOMIC DNA]</scope>
    <source>
        <strain evidence="12">cv. AG2017</strain>
        <tissue evidence="11">Leaf</tissue>
    </source>
</reference>
<evidence type="ECO:0000259" key="10">
    <source>
        <dbReference type="Pfam" id="PF23559"/>
    </source>
</evidence>
<proteinExistence type="inferred from homology"/>
<organism evidence="11 12">
    <name type="scientific">Punica granatum</name>
    <name type="common">Pomegranate</name>
    <dbReference type="NCBI Taxonomy" id="22663"/>
    <lineage>
        <taxon>Eukaryota</taxon>
        <taxon>Viridiplantae</taxon>
        <taxon>Streptophyta</taxon>
        <taxon>Embryophyta</taxon>
        <taxon>Tracheophyta</taxon>
        <taxon>Spermatophyta</taxon>
        <taxon>Magnoliopsida</taxon>
        <taxon>eudicotyledons</taxon>
        <taxon>Gunneridae</taxon>
        <taxon>Pentapetalae</taxon>
        <taxon>rosids</taxon>
        <taxon>malvids</taxon>
        <taxon>Myrtales</taxon>
        <taxon>Lythraceae</taxon>
        <taxon>Punica</taxon>
    </lineage>
</organism>
<protein>
    <submittedName>
        <fullName evidence="11">Uncharacterized protein</fullName>
    </submittedName>
</protein>
<evidence type="ECO:0000313" key="12">
    <source>
        <dbReference type="Proteomes" id="UP000233551"/>
    </source>
</evidence>
<dbReference type="Gene3D" id="3.40.50.300">
    <property type="entry name" value="P-loop containing nucleotide triphosphate hydrolases"/>
    <property type="match status" value="1"/>
</dbReference>
<gene>
    <name evidence="11" type="ORF">CRG98_031367</name>
</gene>
<keyword evidence="4" id="KW-0547">Nucleotide-binding</keyword>